<feature type="region of interest" description="Disordered" evidence="1">
    <location>
        <begin position="1"/>
        <end position="30"/>
    </location>
</feature>
<reference evidence="2 3" key="1">
    <citation type="submission" date="2019-12" db="EMBL/GenBank/DDBJ databases">
        <title>Hymenobacter sp. HMF4947 Genome sequencing and assembly.</title>
        <authorList>
            <person name="Kang H."/>
            <person name="Cha I."/>
            <person name="Kim H."/>
            <person name="Joh K."/>
        </authorList>
    </citation>
    <scope>NUCLEOTIDE SEQUENCE [LARGE SCALE GENOMIC DNA]</scope>
    <source>
        <strain evidence="2 3">HMF4947</strain>
    </source>
</reference>
<dbReference type="EMBL" id="WQKZ01000003">
    <property type="protein sequence ID" value="MVN77714.1"/>
    <property type="molecule type" value="Genomic_DNA"/>
</dbReference>
<gene>
    <name evidence="2" type="ORF">GO988_15380</name>
</gene>
<keyword evidence="3" id="KW-1185">Reference proteome</keyword>
<evidence type="ECO:0000313" key="2">
    <source>
        <dbReference type="EMBL" id="MVN77714.1"/>
    </source>
</evidence>
<dbReference type="RefSeq" id="WP_157566990.1">
    <property type="nucleotide sequence ID" value="NZ_WQKZ01000003.1"/>
</dbReference>
<evidence type="ECO:0000313" key="3">
    <source>
        <dbReference type="Proteomes" id="UP000441336"/>
    </source>
</evidence>
<protein>
    <submittedName>
        <fullName evidence="2">Uncharacterized protein</fullName>
    </submittedName>
</protein>
<comment type="caution">
    <text evidence="2">The sequence shown here is derived from an EMBL/GenBank/DDBJ whole genome shotgun (WGS) entry which is preliminary data.</text>
</comment>
<feature type="compositionally biased region" description="Low complexity" evidence="1">
    <location>
        <begin position="1"/>
        <end position="26"/>
    </location>
</feature>
<evidence type="ECO:0000256" key="1">
    <source>
        <dbReference type="SAM" id="MobiDB-lite"/>
    </source>
</evidence>
<proteinExistence type="predicted"/>
<sequence length="109" mass="12482">MSLFSIFRSSHSSDEVPSSPESVAPEQTEEVPAWVMSKEEYDDLRSMLKKTLKNLDVVDHNVRLVISRLETLQDDMGVSIRNELIIGRDQDELIKDVRQIKHTVNSLSK</sequence>
<dbReference type="Proteomes" id="UP000441336">
    <property type="component" value="Unassembled WGS sequence"/>
</dbReference>
<accession>A0A7K1TH59</accession>
<name>A0A7K1TH59_9BACT</name>
<dbReference type="AlphaFoldDB" id="A0A7K1TH59"/>
<organism evidence="2 3">
    <name type="scientific">Hymenobacter ginkgonis</name>
    <dbReference type="NCBI Taxonomy" id="2682976"/>
    <lineage>
        <taxon>Bacteria</taxon>
        <taxon>Pseudomonadati</taxon>
        <taxon>Bacteroidota</taxon>
        <taxon>Cytophagia</taxon>
        <taxon>Cytophagales</taxon>
        <taxon>Hymenobacteraceae</taxon>
        <taxon>Hymenobacter</taxon>
    </lineage>
</organism>